<dbReference type="Gramene" id="mRNA:HanXRQr2_Chr08g0328441">
    <property type="protein sequence ID" value="mRNA:HanXRQr2_Chr08g0328441"/>
    <property type="gene ID" value="HanXRQr2_Chr08g0328441"/>
</dbReference>
<proteinExistence type="predicted"/>
<protein>
    <submittedName>
        <fullName evidence="1">Uncharacterized protein</fullName>
    </submittedName>
</protein>
<name>A0A9K3ICL4_HELAN</name>
<reference evidence="1" key="2">
    <citation type="submission" date="2020-06" db="EMBL/GenBank/DDBJ databases">
        <title>Helianthus annuus Genome sequencing and assembly Release 2.</title>
        <authorList>
            <person name="Gouzy J."/>
            <person name="Langlade N."/>
            <person name="Munos S."/>
        </authorList>
    </citation>
    <scope>NUCLEOTIDE SEQUENCE</scope>
    <source>
        <tissue evidence="1">Leaves</tissue>
    </source>
</reference>
<dbReference type="AlphaFoldDB" id="A0A9K3ICL4"/>
<dbReference type="EMBL" id="MNCJ02000323">
    <property type="protein sequence ID" value="KAF5794469.1"/>
    <property type="molecule type" value="Genomic_DNA"/>
</dbReference>
<organism evidence="1 2">
    <name type="scientific">Helianthus annuus</name>
    <name type="common">Common sunflower</name>
    <dbReference type="NCBI Taxonomy" id="4232"/>
    <lineage>
        <taxon>Eukaryota</taxon>
        <taxon>Viridiplantae</taxon>
        <taxon>Streptophyta</taxon>
        <taxon>Embryophyta</taxon>
        <taxon>Tracheophyta</taxon>
        <taxon>Spermatophyta</taxon>
        <taxon>Magnoliopsida</taxon>
        <taxon>eudicotyledons</taxon>
        <taxon>Gunneridae</taxon>
        <taxon>Pentapetalae</taxon>
        <taxon>asterids</taxon>
        <taxon>campanulids</taxon>
        <taxon>Asterales</taxon>
        <taxon>Asteraceae</taxon>
        <taxon>Asteroideae</taxon>
        <taxon>Heliantheae alliance</taxon>
        <taxon>Heliantheae</taxon>
        <taxon>Helianthus</taxon>
    </lineage>
</organism>
<accession>A0A9K3ICL4</accession>
<evidence type="ECO:0000313" key="1">
    <source>
        <dbReference type="EMBL" id="KAF5794469.1"/>
    </source>
</evidence>
<gene>
    <name evidence="1" type="ORF">HanXRQr2_Chr08g0328441</name>
</gene>
<comment type="caution">
    <text evidence="1">The sequence shown here is derived from an EMBL/GenBank/DDBJ whole genome shotgun (WGS) entry which is preliminary data.</text>
</comment>
<dbReference type="Proteomes" id="UP000215914">
    <property type="component" value="Unassembled WGS sequence"/>
</dbReference>
<keyword evidence="2" id="KW-1185">Reference proteome</keyword>
<reference evidence="1" key="1">
    <citation type="journal article" date="2017" name="Nature">
        <title>The sunflower genome provides insights into oil metabolism, flowering and Asterid evolution.</title>
        <authorList>
            <person name="Badouin H."/>
            <person name="Gouzy J."/>
            <person name="Grassa C.J."/>
            <person name="Murat F."/>
            <person name="Staton S.E."/>
            <person name="Cottret L."/>
            <person name="Lelandais-Briere C."/>
            <person name="Owens G.L."/>
            <person name="Carrere S."/>
            <person name="Mayjonade B."/>
            <person name="Legrand L."/>
            <person name="Gill N."/>
            <person name="Kane N.C."/>
            <person name="Bowers J.E."/>
            <person name="Hubner S."/>
            <person name="Bellec A."/>
            <person name="Berard A."/>
            <person name="Berges H."/>
            <person name="Blanchet N."/>
            <person name="Boniface M.C."/>
            <person name="Brunel D."/>
            <person name="Catrice O."/>
            <person name="Chaidir N."/>
            <person name="Claudel C."/>
            <person name="Donnadieu C."/>
            <person name="Faraut T."/>
            <person name="Fievet G."/>
            <person name="Helmstetter N."/>
            <person name="King M."/>
            <person name="Knapp S.J."/>
            <person name="Lai Z."/>
            <person name="Le Paslier M.C."/>
            <person name="Lippi Y."/>
            <person name="Lorenzon L."/>
            <person name="Mandel J.R."/>
            <person name="Marage G."/>
            <person name="Marchand G."/>
            <person name="Marquand E."/>
            <person name="Bret-Mestries E."/>
            <person name="Morien E."/>
            <person name="Nambeesan S."/>
            <person name="Nguyen T."/>
            <person name="Pegot-Espagnet P."/>
            <person name="Pouilly N."/>
            <person name="Raftis F."/>
            <person name="Sallet E."/>
            <person name="Schiex T."/>
            <person name="Thomas J."/>
            <person name="Vandecasteele C."/>
            <person name="Vares D."/>
            <person name="Vear F."/>
            <person name="Vautrin S."/>
            <person name="Crespi M."/>
            <person name="Mangin B."/>
            <person name="Burke J.M."/>
            <person name="Salse J."/>
            <person name="Munos S."/>
            <person name="Vincourt P."/>
            <person name="Rieseberg L.H."/>
            <person name="Langlade N.B."/>
        </authorList>
    </citation>
    <scope>NUCLEOTIDE SEQUENCE</scope>
    <source>
        <tissue evidence="1">Leaves</tissue>
    </source>
</reference>
<evidence type="ECO:0000313" key="2">
    <source>
        <dbReference type="Proteomes" id="UP000215914"/>
    </source>
</evidence>
<sequence length="79" mass="8876">MLSGRGEAQLKCLKHTQVLKMLCTSLTDPFIFVTCSCSLWAEGLSLQVMVFRCFICRNGLKVAVVALARHIVNLYNLRD</sequence>